<dbReference type="PRINTS" id="PR00791">
    <property type="entry name" value="PEPDIPTASEA"/>
</dbReference>
<protein>
    <submittedName>
        <fullName evidence="9">Peptidase</fullName>
    </submittedName>
</protein>
<evidence type="ECO:0000256" key="1">
    <source>
        <dbReference type="ARBA" id="ARBA00022729"/>
    </source>
</evidence>
<dbReference type="Proteomes" id="UP000468388">
    <property type="component" value="Unassembled WGS sequence"/>
</dbReference>
<feature type="binding site" evidence="8">
    <location>
        <position position="367"/>
    </location>
    <ligand>
        <name>Zn(2+)</name>
        <dbReference type="ChEBI" id="CHEBI:29105"/>
        <label>2</label>
        <note>catalytic</note>
    </ligand>
</feature>
<keyword evidence="10" id="KW-1185">Reference proteome</keyword>
<dbReference type="GO" id="GO:0006508">
    <property type="term" value="P:proteolysis"/>
    <property type="evidence" value="ECO:0007669"/>
    <property type="project" value="InterPro"/>
</dbReference>
<reference evidence="9 10" key="1">
    <citation type="submission" date="2019-12" db="EMBL/GenBank/DDBJ databases">
        <title>The draft genomic sequence of strain Chitinophaga oryziterrae JCM 16595.</title>
        <authorList>
            <person name="Zhang X."/>
        </authorList>
    </citation>
    <scope>NUCLEOTIDE SEQUENCE [LARGE SCALE GENOMIC DNA]</scope>
    <source>
        <strain evidence="9 10">JCM 16595</strain>
    </source>
</reference>
<dbReference type="RefSeq" id="WP_157301555.1">
    <property type="nucleotide sequence ID" value="NZ_BAAAZB010000004.1"/>
</dbReference>
<keyword evidence="1" id="KW-0732">Signal</keyword>
<feature type="active site" description="Proton acceptor 2" evidence="7">
    <location>
        <position position="368"/>
    </location>
</feature>
<dbReference type="CDD" id="cd06461">
    <property type="entry name" value="M2_ACE"/>
    <property type="match status" value="1"/>
</dbReference>
<evidence type="ECO:0000256" key="5">
    <source>
        <dbReference type="PIRSR" id="PIRSR601548-2"/>
    </source>
</evidence>
<dbReference type="InterPro" id="IPR001548">
    <property type="entry name" value="Peptidase_M2"/>
</dbReference>
<keyword evidence="6" id="KW-0862">Zinc</keyword>
<dbReference type="GO" id="GO:0008237">
    <property type="term" value="F:metallopeptidase activity"/>
    <property type="evidence" value="ECO:0007669"/>
    <property type="project" value="InterPro"/>
</dbReference>
<evidence type="ECO:0000313" key="10">
    <source>
        <dbReference type="Proteomes" id="UP000468388"/>
    </source>
</evidence>
<keyword evidence="2" id="KW-1015">Disulfide bond</keyword>
<feature type="binding site" evidence="8">
    <location>
        <position position="371"/>
    </location>
    <ligand>
        <name>Zn(2+)</name>
        <dbReference type="ChEBI" id="CHEBI:29105"/>
        <label>2</label>
        <note>catalytic</note>
    </ligand>
</feature>
<evidence type="ECO:0000256" key="8">
    <source>
        <dbReference type="PIRSR" id="PIRSR601548-8"/>
    </source>
</evidence>
<dbReference type="GO" id="GO:0008241">
    <property type="term" value="F:peptidyl-dipeptidase activity"/>
    <property type="evidence" value="ECO:0007669"/>
    <property type="project" value="InterPro"/>
</dbReference>
<dbReference type="Gene3D" id="1.10.1370.30">
    <property type="match status" value="2"/>
</dbReference>
<feature type="binding site" evidence="6">
    <location>
        <position position="367"/>
    </location>
    <ligand>
        <name>Zn(2+)</name>
        <dbReference type="ChEBI" id="CHEBI:29105"/>
        <label>1</label>
        <note>catalytic</note>
    </ligand>
</feature>
<feature type="active site" description="Proton acceptor 1" evidence="4">
    <location>
        <position position="368"/>
    </location>
</feature>
<evidence type="ECO:0000313" key="9">
    <source>
        <dbReference type="EMBL" id="MVT42943.1"/>
    </source>
</evidence>
<dbReference type="PANTHER" id="PTHR10514:SF27">
    <property type="entry name" value="ANGIOTENSIN-CONVERTING ENZYME"/>
    <property type="match status" value="1"/>
</dbReference>
<evidence type="ECO:0000256" key="2">
    <source>
        <dbReference type="ARBA" id="ARBA00023157"/>
    </source>
</evidence>
<name>A0A6N8JCL0_9BACT</name>
<organism evidence="9 10">
    <name type="scientific">Chitinophaga oryziterrae</name>
    <dbReference type="NCBI Taxonomy" id="1031224"/>
    <lineage>
        <taxon>Bacteria</taxon>
        <taxon>Pseudomonadati</taxon>
        <taxon>Bacteroidota</taxon>
        <taxon>Chitinophagia</taxon>
        <taxon>Chitinophagales</taxon>
        <taxon>Chitinophagaceae</taxon>
        <taxon>Chitinophaga</taxon>
    </lineage>
</organism>
<keyword evidence="3" id="KW-0325">Glycoprotein</keyword>
<comment type="caution">
    <text evidence="9">The sequence shown here is derived from an EMBL/GenBank/DDBJ whole genome shotgun (WGS) entry which is preliminary data.</text>
</comment>
<feature type="binding site" evidence="6">
    <location>
        <position position="371"/>
    </location>
    <ligand>
        <name>Zn(2+)</name>
        <dbReference type="ChEBI" id="CHEBI:29105"/>
        <label>1</label>
        <note>catalytic</note>
    </ligand>
</feature>
<evidence type="ECO:0000256" key="7">
    <source>
        <dbReference type="PIRSR" id="PIRSR601548-6"/>
    </source>
</evidence>
<keyword evidence="6" id="KW-0479">Metal-binding</keyword>
<feature type="binding site" evidence="5">
    <location>
        <position position="216"/>
    </location>
    <ligand>
        <name>chloride</name>
        <dbReference type="ChEBI" id="CHEBI:17996"/>
        <label>1</label>
    </ligand>
</feature>
<dbReference type="GO" id="GO:0016020">
    <property type="term" value="C:membrane"/>
    <property type="evidence" value="ECO:0007669"/>
    <property type="project" value="InterPro"/>
</dbReference>
<feature type="binding site" evidence="6">
    <location>
        <position position="397"/>
    </location>
    <ligand>
        <name>Zn(2+)</name>
        <dbReference type="ChEBI" id="CHEBI:29105"/>
        <label>1</label>
        <note>catalytic</note>
    </ligand>
</feature>
<dbReference type="PROSITE" id="PS51257">
    <property type="entry name" value="PROKAR_LIPOPROTEIN"/>
    <property type="match status" value="1"/>
</dbReference>
<feature type="binding site" evidence="8">
    <location>
        <position position="397"/>
    </location>
    <ligand>
        <name>Zn(2+)</name>
        <dbReference type="ChEBI" id="CHEBI:29105"/>
        <label>2</label>
        <note>catalytic</note>
    </ligand>
</feature>
<evidence type="ECO:0000256" key="4">
    <source>
        <dbReference type="PIRSR" id="PIRSR601548-1"/>
    </source>
</evidence>
<gene>
    <name evidence="9" type="ORF">GO495_20270</name>
</gene>
<dbReference type="Pfam" id="PF01401">
    <property type="entry name" value="Peptidase_M2"/>
    <property type="match status" value="1"/>
</dbReference>
<proteinExistence type="predicted"/>
<dbReference type="EMBL" id="WRXO01000006">
    <property type="protein sequence ID" value="MVT42943.1"/>
    <property type="molecule type" value="Genomic_DNA"/>
</dbReference>
<evidence type="ECO:0000256" key="3">
    <source>
        <dbReference type="ARBA" id="ARBA00023180"/>
    </source>
</evidence>
<dbReference type="SUPFAM" id="SSF55486">
    <property type="entry name" value="Metalloproteases ('zincins'), catalytic domain"/>
    <property type="match status" value="1"/>
</dbReference>
<dbReference type="PROSITE" id="PS52011">
    <property type="entry name" value="PEPTIDASE_M2"/>
    <property type="match status" value="1"/>
</dbReference>
<sequence>MNRISIVIIVLATSCMNNPTTKNKELTKQQAQTYLDSYNQKYQKLVIAQNEAQWKLNTRIVKGDTITGKLADAADKEMAQFTGSKSNIDSAKKYLAIKDPLTPLQIKQFEVILFNAGNNPAVAEAIVNRRIEANNKQTSLLFGFKYSIDGKPVTTGDIDAILESSTDIKKRLKTWEASKEVGKVLKDGLDSLQYLRNASVTPLGYKDFFDYNAREYGMGEDEIIQLTHQFITEVWPLYRELHTWARYELAAKYKQPVPDYIPAEWLPNRWGQDWSALVDVKGLSIDPVLKSHGAEWMAHESENFYKSIGFDSLPASFWTKSSLYPVPVDSPFTKNNHASAWHMDLDHDVRSLQSITPTTDYWSTVLHEFGHIYYFLSYSNPDIPVILRTGANRGYHEAFGTMMGLASLQKPFLENLGMIKKGIPTNDTLKLLKEALSYIVNIPWGSGVMTEFEYNLYAKKLPKDQYNKRWWELVKEYQGIVPSSPRGEEYCDAATKTHINDDPAQYYDYSIANVLVFQFHTYIADSILHQNPHATNYWGNKAVGDFLHKVMSPGASIDWRELQQKSIHSDMSAKAMVDYFNPLMSYLKRINQGRKYTLPEKHTF</sequence>
<evidence type="ECO:0000256" key="6">
    <source>
        <dbReference type="PIRSR" id="PIRSR601548-3"/>
    </source>
</evidence>
<feature type="active site" description="Proton donor 1" evidence="4">
    <location>
        <position position="498"/>
    </location>
</feature>
<dbReference type="AlphaFoldDB" id="A0A6N8JCL0"/>
<dbReference type="PANTHER" id="PTHR10514">
    <property type="entry name" value="ANGIOTENSIN-CONVERTING ENZYME"/>
    <property type="match status" value="1"/>
</dbReference>
<dbReference type="OrthoDB" id="9762795at2"/>
<feature type="active site" description="Proton donor 2" evidence="7">
    <location>
        <position position="498"/>
    </location>
</feature>
<accession>A0A6N8JCL0</accession>